<feature type="domain" description="AAA+ ATPase" evidence="1">
    <location>
        <begin position="404"/>
        <end position="551"/>
    </location>
</feature>
<keyword evidence="3" id="KW-1185">Reference proteome</keyword>
<dbReference type="OrthoDB" id="10042665at2759"/>
<dbReference type="InterPro" id="IPR003593">
    <property type="entry name" value="AAA+_ATPase"/>
</dbReference>
<dbReference type="Gene3D" id="3.40.50.300">
    <property type="entry name" value="P-loop containing nucleotide triphosphate hydrolases"/>
    <property type="match status" value="1"/>
</dbReference>
<dbReference type="SMART" id="SM00382">
    <property type="entry name" value="AAA"/>
    <property type="match status" value="1"/>
</dbReference>
<dbReference type="GO" id="GO:0005524">
    <property type="term" value="F:ATP binding"/>
    <property type="evidence" value="ECO:0007669"/>
    <property type="project" value="InterPro"/>
</dbReference>
<evidence type="ECO:0000313" key="2">
    <source>
        <dbReference type="EMBL" id="KAJ5207448.1"/>
    </source>
</evidence>
<evidence type="ECO:0000259" key="1">
    <source>
        <dbReference type="SMART" id="SM00382"/>
    </source>
</evidence>
<dbReference type="Pfam" id="PF00004">
    <property type="entry name" value="AAA"/>
    <property type="match status" value="1"/>
</dbReference>
<organism evidence="2 3">
    <name type="scientific">Penicillium cf. griseofulvum</name>
    <dbReference type="NCBI Taxonomy" id="2972120"/>
    <lineage>
        <taxon>Eukaryota</taxon>
        <taxon>Fungi</taxon>
        <taxon>Dikarya</taxon>
        <taxon>Ascomycota</taxon>
        <taxon>Pezizomycotina</taxon>
        <taxon>Eurotiomycetes</taxon>
        <taxon>Eurotiomycetidae</taxon>
        <taxon>Eurotiales</taxon>
        <taxon>Aspergillaceae</taxon>
        <taxon>Penicillium</taxon>
    </lineage>
</organism>
<dbReference type="SUPFAM" id="SSF52540">
    <property type="entry name" value="P-loop containing nucleoside triphosphate hydrolases"/>
    <property type="match status" value="1"/>
</dbReference>
<reference evidence="2" key="1">
    <citation type="submission" date="2022-11" db="EMBL/GenBank/DDBJ databases">
        <authorList>
            <person name="Petersen C."/>
        </authorList>
    </citation>
    <scope>NUCLEOTIDE SEQUENCE</scope>
    <source>
        <strain evidence="2">IBT 16849</strain>
    </source>
</reference>
<dbReference type="InterPro" id="IPR003959">
    <property type="entry name" value="ATPase_AAA_core"/>
</dbReference>
<protein>
    <submittedName>
        <fullName evidence="2">ATPase AAA-type core</fullName>
    </submittedName>
</protein>
<evidence type="ECO:0000313" key="3">
    <source>
        <dbReference type="Proteomes" id="UP001150879"/>
    </source>
</evidence>
<proteinExistence type="predicted"/>
<dbReference type="PANTHER" id="PTHR46411:SF3">
    <property type="entry name" value="AAA+ ATPASE DOMAIN-CONTAINING PROTEIN"/>
    <property type="match status" value="1"/>
</dbReference>
<dbReference type="EMBL" id="JAPQKP010000002">
    <property type="protein sequence ID" value="KAJ5207448.1"/>
    <property type="molecule type" value="Genomic_DNA"/>
</dbReference>
<gene>
    <name evidence="2" type="ORF">N7472_003896</name>
</gene>
<reference evidence="2" key="2">
    <citation type="journal article" date="2023" name="IMA Fungus">
        <title>Comparative genomic study of the Penicillium genus elucidates a diverse pangenome and 15 lateral gene transfer events.</title>
        <authorList>
            <person name="Petersen C."/>
            <person name="Sorensen T."/>
            <person name="Nielsen M.R."/>
            <person name="Sondergaard T.E."/>
            <person name="Sorensen J.L."/>
            <person name="Fitzpatrick D.A."/>
            <person name="Frisvad J.C."/>
            <person name="Nielsen K.L."/>
        </authorList>
    </citation>
    <scope>NUCLEOTIDE SEQUENCE</scope>
    <source>
        <strain evidence="2">IBT 16849</strain>
    </source>
</reference>
<comment type="caution">
    <text evidence="2">The sequence shown here is derived from an EMBL/GenBank/DDBJ whole genome shotgun (WGS) entry which is preliminary data.</text>
</comment>
<dbReference type="Pfam" id="PF22942">
    <property type="entry name" value="DUF7025"/>
    <property type="match status" value="1"/>
</dbReference>
<accession>A0A9W9MTZ2</accession>
<dbReference type="PANTHER" id="PTHR46411">
    <property type="entry name" value="FAMILY ATPASE, PUTATIVE-RELATED"/>
    <property type="match status" value="1"/>
</dbReference>
<dbReference type="InterPro" id="IPR027417">
    <property type="entry name" value="P-loop_NTPase"/>
</dbReference>
<dbReference type="AlphaFoldDB" id="A0A9W9MTZ2"/>
<dbReference type="GO" id="GO:0016887">
    <property type="term" value="F:ATP hydrolysis activity"/>
    <property type="evidence" value="ECO:0007669"/>
    <property type="project" value="InterPro"/>
</dbReference>
<dbReference type="InterPro" id="IPR054289">
    <property type="entry name" value="DUF7025"/>
</dbReference>
<dbReference type="Proteomes" id="UP001150879">
    <property type="component" value="Unassembled WGS sequence"/>
</dbReference>
<name>A0A9W9MTZ2_9EURO</name>
<sequence>MEPAEDLAGEKCEFKVYRHSQKKDGTISVETVSNPFARLGLGDKDSPYALIVNRFLGEKNQLKETTLQINSRRLMNVFREVIGFYPTVPADFTSPFELKGPFQILLHYWEELDERRQTTKDADERMHLNLLLDFMRHEIGPERERLLSMLRSKQITYKNAWCIFRPGDLVYTEFMGHPWLLRCQKTAYEESTTEGPYMEVHCLFTDHDGTITGENAHVFPIYQKRSFAAENPAIITKLPCFPRKFVEGQGDLENRLIARGQRFLALQGISVMSYDGHAQFLKEPDYSYFHPRMADFGGVWLPYTELGRVILDRKTFQEDQYSNAGRVQAKTPDPLCCPPYEYGFSLSRKEWCRFFIDSIRDVKWKENAWDSLIIGDHEKLVLQSLVTSHSYPEDARDQSLQKGKGLVVLLHGSPGSGKTLTAETAAEGSKRAIMMTSLGELNKSESPAAFEYRLKLLLQYATTWKAVVLMDEADVFLEAREDHGDTSYRNALVAGKKLIQVDKDKANRHLVFLKELEYFSGIVFLTTNRIKSFDRAMKSRIHLALEYTPPGLETRERLWLQMLKSIPSEENCVDFDEAMKAFVLVKMNGREIANAVHTARTIARFQKKPVGIEHIEMVLGVWKKFDESLQKIRKVSPHPIDNGAHLMMRRTNSILEDEKGGFNS</sequence>